<dbReference type="SMART" id="SM00827">
    <property type="entry name" value="PKS_AT"/>
    <property type="match status" value="1"/>
</dbReference>
<dbReference type="Pfam" id="PF00698">
    <property type="entry name" value="Acyl_transf_1"/>
    <property type="match status" value="1"/>
</dbReference>
<dbReference type="SMART" id="SM01294">
    <property type="entry name" value="PKS_PP_betabranch"/>
    <property type="match status" value="1"/>
</dbReference>
<keyword evidence="3" id="KW-0597">Phosphoprotein</keyword>
<sequence length="1450" mass="154524">HIDWTSGNIQLLTEQRPWPETDHPRRAAVSSFGISGTNSHLILEQAPAHAEDAAPGTDADTAGHGPLPLLLSARSEQALRDQARQLHTHLGQHPDLRPAAARALATTRTLFEHRAVVVAADGGEVEGFERALEALAQGEPSPALVRGTPHLGKTAFLFTGQGSQRSGMGRGLYETQPVFRAAFDEACTGLDRYLGTERPLKDIVFDDDQSLLNQTRYTQAGLFAIETALYRLIESFGIVPDYLTGHSIGELTAAHIAGVLSLDDACRLVAARGTLMQALPATGAMISLRTTEDHVLPHLQGREEQVAIAALNGPTSTVISGDEQTTTHIAEALAEQGIKTKRLTVSHAFHSPHMDTMLAEFERVSAELDFQPPTIPIVSNLTGQLADPQQLTTPGYWVRHVREAVRFHDGIQTLHAHGVRHFIELGPDGTLTTMAQDSLTEHGHADATFIPVLHRERDEQRTFLTALGTAHTHGVPVDWTRLFGDAPAPAPGLPTYPFQRQRYWLDTSRPAADNARKSTTHPLLTAAITLPAGEGAVFTGQVSFRDQPWLSDHIVHGTAVLPGVAFVDLLLHAAGYVGCQQIEELTHHAFLAVPEQGARQLRVTVGAADESARRSFAVYSSPTGEAGEETAEWTRHASGFLTEAPLELEPSFDLTAWPPVGAEPVDIEEFYRGFIERGYEYGPLFQGFRAGWRLGDAIYAEIALPDGTDPEAYGLHPALLDSALHPLMLWYGSGPVRLPFSWSDVALHAVGPTRLRVRLSRSERDVFSLAVADPTGAPVLTITGLNMREVAPDQLAAARARQSDDLYELSWMTVPAPASQDTGRWAGLGVPDVTAALRRAGVDAVDHADLIGLGEAGTGSGGTPRIVMTGAFGSAGGDLAADAHTMSAALLARTQEFLADEALTDARLLVLTRGALATDHDEQVPDPAAATAWGLLRTAESEHPGRFVIVDIDGTDASYRALPAALATEEPQLALRGGELRVPRLVRASLPAPEENASDDADGTGSGLDPDGTVLITGGTGTLGGLIARRLVERYGVRHLMLVSRRGADAAGAVELAAELKELGADVTVSACDTTDPEALTALLQWIPADHPLTGVFHTAGVLDDTTVSALTPERLSAVLLPKVDAAYHLHRLTRDRDLAAFVLFSSVAGLIGNAGQANYAAANTFLDGLASHRRAQGLPALSLAWGLWQQTSGITAALDPVGRARLGRGGIAPLPTAQALGLLDLAISSDRALLVPARLDVGRLGEGDAHVPAVLHKLVRSRTRRAAQGDASAPGTLRQRLASGDEAKQLEILLSYLRGQVAAILGHGSPDAIDVDRGFLEMGLDSLTTVEFRNNLNEATGLRLPPTTLFDYPTPTQLAAMLRAEMAPESAPAELPQVLVAELDRLESSLHTVVPDIRTALAARLQGFLLKLNGTGGAEGEQGQGSAMKIDAATDDEIFDFIDNELGLS</sequence>
<dbReference type="InterPro" id="IPR049552">
    <property type="entry name" value="PKS_DH_N"/>
</dbReference>
<dbReference type="GO" id="GO:0017000">
    <property type="term" value="P:antibiotic biosynthetic process"/>
    <property type="evidence" value="ECO:0007669"/>
    <property type="project" value="UniProtKB-KW"/>
</dbReference>
<dbReference type="InterPro" id="IPR001227">
    <property type="entry name" value="Ac_transferase_dom_sf"/>
</dbReference>
<dbReference type="GO" id="GO:0004312">
    <property type="term" value="F:fatty acid synthase activity"/>
    <property type="evidence" value="ECO:0007669"/>
    <property type="project" value="TreeGrafter"/>
</dbReference>
<dbReference type="InterPro" id="IPR055123">
    <property type="entry name" value="SpnB-like_Rossmann"/>
</dbReference>
<dbReference type="CDD" id="cd08956">
    <property type="entry name" value="KR_3_FAS_SDR_x"/>
    <property type="match status" value="1"/>
</dbReference>
<dbReference type="Pfam" id="PF21089">
    <property type="entry name" value="PKS_DH_N"/>
    <property type="match status" value="1"/>
</dbReference>
<dbReference type="SUPFAM" id="SSF51735">
    <property type="entry name" value="NAD(P)-binding Rossmann-fold domains"/>
    <property type="match status" value="2"/>
</dbReference>
<dbReference type="RefSeq" id="WP_167973026.1">
    <property type="nucleotide sequence ID" value="NZ_JAAVJD010000194.1"/>
</dbReference>
<evidence type="ECO:0000256" key="7">
    <source>
        <dbReference type="ARBA" id="ARBA00023315"/>
    </source>
</evidence>
<evidence type="ECO:0000259" key="11">
    <source>
        <dbReference type="PROSITE" id="PS52019"/>
    </source>
</evidence>
<dbReference type="Pfam" id="PF00550">
    <property type="entry name" value="PP-binding"/>
    <property type="match status" value="1"/>
</dbReference>
<gene>
    <name evidence="12" type="ORF">HCN56_19705</name>
</gene>
<feature type="compositionally biased region" description="Low complexity" evidence="9">
    <location>
        <begin position="53"/>
        <end position="65"/>
    </location>
</feature>
<dbReference type="FunFam" id="1.10.1200.10:FF:000007">
    <property type="entry name" value="Probable polyketide synthase pks17"/>
    <property type="match status" value="1"/>
</dbReference>
<protein>
    <submittedName>
        <fullName evidence="12">SDR family NAD(P)-dependent oxidoreductase</fullName>
    </submittedName>
</protein>
<dbReference type="InterPro" id="IPR042104">
    <property type="entry name" value="PKS_dehydratase_sf"/>
</dbReference>
<dbReference type="InterPro" id="IPR016035">
    <property type="entry name" value="Acyl_Trfase/lysoPLipase"/>
</dbReference>
<dbReference type="Pfam" id="PF14765">
    <property type="entry name" value="PS-DH"/>
    <property type="match status" value="1"/>
</dbReference>
<dbReference type="SMART" id="SM00826">
    <property type="entry name" value="PKS_DH"/>
    <property type="match status" value="1"/>
</dbReference>
<feature type="domain" description="PKS/mFAS DH" evidence="11">
    <location>
        <begin position="521"/>
        <end position="796"/>
    </location>
</feature>
<evidence type="ECO:0000313" key="13">
    <source>
        <dbReference type="Proteomes" id="UP000578686"/>
    </source>
</evidence>
<dbReference type="PROSITE" id="PS52019">
    <property type="entry name" value="PKS_MFAS_DH"/>
    <property type="match status" value="1"/>
</dbReference>
<dbReference type="Gene3D" id="3.10.129.110">
    <property type="entry name" value="Polyketide synthase dehydratase"/>
    <property type="match status" value="1"/>
</dbReference>
<feature type="active site" description="Proton acceptor; for dehydratase activity" evidence="8">
    <location>
        <position position="553"/>
    </location>
</feature>
<dbReference type="GO" id="GO:0031177">
    <property type="term" value="F:phosphopantetheine binding"/>
    <property type="evidence" value="ECO:0007669"/>
    <property type="project" value="InterPro"/>
</dbReference>
<keyword evidence="2" id="KW-0596">Phosphopantetheine</keyword>
<keyword evidence="4" id="KW-0808">Transferase</keyword>
<dbReference type="SMART" id="SM00823">
    <property type="entry name" value="PKS_PP"/>
    <property type="match status" value="1"/>
</dbReference>
<evidence type="ECO:0000256" key="8">
    <source>
        <dbReference type="PROSITE-ProRule" id="PRU01363"/>
    </source>
</evidence>
<keyword evidence="6" id="KW-0511">Multifunctional enzyme</keyword>
<reference evidence="12 13" key="1">
    <citation type="submission" date="2020-03" db="EMBL/GenBank/DDBJ databases">
        <title>Draft genome of Streptomyces sp. ventii, isolated from the Axial Seamount in the Pacific Ocean, and resequencing of the two type strains Streptomyces lonarensis strain NCL 716 and Streptomyces bohaiensis strain 11A07.</title>
        <authorList>
            <person name="Loughran R.M."/>
            <person name="Pfannmuller K.M."/>
            <person name="Wasson B.J."/>
            <person name="Deadmond M.C."/>
            <person name="Paddock B.E."/>
            <person name="Koyack M.J."/>
            <person name="Gallegos D.A."/>
            <person name="Mitchell E.A."/>
            <person name="Ushijima B."/>
            <person name="Saw J.H."/>
            <person name="Mcphail K.L."/>
            <person name="Videau P."/>
        </authorList>
    </citation>
    <scope>NUCLEOTIDE SEQUENCE [LARGE SCALE GENOMIC DNA]</scope>
    <source>
        <strain evidence="12 13">NCL716</strain>
    </source>
</reference>
<dbReference type="Gene3D" id="3.40.366.10">
    <property type="entry name" value="Malonyl-Coenzyme A Acyl Carrier Protein, domain 2"/>
    <property type="match status" value="1"/>
</dbReference>
<dbReference type="InterPro" id="IPR036291">
    <property type="entry name" value="NAD(P)-bd_dom_sf"/>
</dbReference>
<dbReference type="Pfam" id="PF08659">
    <property type="entry name" value="KR"/>
    <property type="match status" value="1"/>
</dbReference>
<dbReference type="Gene3D" id="3.40.50.720">
    <property type="entry name" value="NAD(P)-binding Rossmann-like Domain"/>
    <property type="match status" value="1"/>
</dbReference>
<evidence type="ECO:0000256" key="1">
    <source>
        <dbReference type="ARBA" id="ARBA00004792"/>
    </source>
</evidence>
<dbReference type="SUPFAM" id="SSF53901">
    <property type="entry name" value="Thiolase-like"/>
    <property type="match status" value="1"/>
</dbReference>
<dbReference type="InterPro" id="IPR016039">
    <property type="entry name" value="Thiolase-like"/>
</dbReference>
<feature type="domain" description="Carrier" evidence="10">
    <location>
        <begin position="1292"/>
        <end position="1367"/>
    </location>
</feature>
<evidence type="ECO:0000256" key="3">
    <source>
        <dbReference type="ARBA" id="ARBA00022553"/>
    </source>
</evidence>
<dbReference type="InterPro" id="IPR049900">
    <property type="entry name" value="PKS_mFAS_DH"/>
</dbReference>
<dbReference type="InterPro" id="IPR032821">
    <property type="entry name" value="PKS_assoc"/>
</dbReference>
<dbReference type="EMBL" id="JAAVJD010000194">
    <property type="protein sequence ID" value="NJQ07747.1"/>
    <property type="molecule type" value="Genomic_DNA"/>
</dbReference>
<dbReference type="Gene3D" id="1.10.1200.10">
    <property type="entry name" value="ACP-like"/>
    <property type="match status" value="1"/>
</dbReference>
<dbReference type="InterPro" id="IPR016036">
    <property type="entry name" value="Malonyl_transacylase_ACP-bd"/>
</dbReference>
<dbReference type="Gene3D" id="3.30.70.3290">
    <property type="match status" value="1"/>
</dbReference>
<evidence type="ECO:0000256" key="6">
    <source>
        <dbReference type="ARBA" id="ARBA00023268"/>
    </source>
</evidence>
<comment type="pathway">
    <text evidence="1">Antibiotic biosynthesis.</text>
</comment>
<proteinExistence type="predicted"/>
<evidence type="ECO:0000256" key="5">
    <source>
        <dbReference type="ARBA" id="ARBA00023194"/>
    </source>
</evidence>
<feature type="region of interest" description="Disordered" evidence="9">
    <location>
        <begin position="990"/>
        <end position="1009"/>
    </location>
</feature>
<evidence type="ECO:0000256" key="2">
    <source>
        <dbReference type="ARBA" id="ARBA00022450"/>
    </source>
</evidence>
<dbReference type="Pfam" id="PF22953">
    <property type="entry name" value="SpnB_Rossmann"/>
    <property type="match status" value="1"/>
</dbReference>
<dbReference type="SMART" id="SM00822">
    <property type="entry name" value="PKS_KR"/>
    <property type="match status" value="1"/>
</dbReference>
<dbReference type="Proteomes" id="UP000578686">
    <property type="component" value="Unassembled WGS sequence"/>
</dbReference>
<dbReference type="PANTHER" id="PTHR43775:SF51">
    <property type="entry name" value="INACTIVE PHENOLPHTHIOCEROL SYNTHESIS POLYKETIDE SYNTHASE TYPE I PKS1-RELATED"/>
    <property type="match status" value="1"/>
</dbReference>
<dbReference type="InterPro" id="IPR036736">
    <property type="entry name" value="ACP-like_sf"/>
</dbReference>
<evidence type="ECO:0000313" key="12">
    <source>
        <dbReference type="EMBL" id="NJQ07747.1"/>
    </source>
</evidence>
<keyword evidence="5" id="KW-0045">Antibiotic biosynthesis</keyword>
<comment type="caution">
    <text evidence="12">The sequence shown here is derived from an EMBL/GenBank/DDBJ whole genome shotgun (WGS) entry which is preliminary data.</text>
</comment>
<name>A0A7X6D3Y2_9ACTN</name>
<dbReference type="SUPFAM" id="SSF52151">
    <property type="entry name" value="FabD/lysophospholipase-like"/>
    <property type="match status" value="1"/>
</dbReference>
<evidence type="ECO:0000259" key="10">
    <source>
        <dbReference type="PROSITE" id="PS50075"/>
    </source>
</evidence>
<dbReference type="Pfam" id="PF16197">
    <property type="entry name" value="KAsynt_C_assoc"/>
    <property type="match status" value="1"/>
</dbReference>
<organism evidence="12 13">
    <name type="scientific">Streptomyces lonarensis</name>
    <dbReference type="NCBI Taxonomy" id="700599"/>
    <lineage>
        <taxon>Bacteria</taxon>
        <taxon>Bacillati</taxon>
        <taxon>Actinomycetota</taxon>
        <taxon>Actinomycetes</taxon>
        <taxon>Kitasatosporales</taxon>
        <taxon>Streptomycetaceae</taxon>
        <taxon>Streptomyces</taxon>
    </lineage>
</organism>
<evidence type="ECO:0000256" key="9">
    <source>
        <dbReference type="SAM" id="MobiDB-lite"/>
    </source>
</evidence>
<dbReference type="InterPro" id="IPR020806">
    <property type="entry name" value="PKS_PP-bd"/>
</dbReference>
<dbReference type="InterPro" id="IPR009081">
    <property type="entry name" value="PP-bd_ACP"/>
</dbReference>
<feature type="active site" description="Proton donor; for dehydratase activity" evidence="8">
    <location>
        <position position="721"/>
    </location>
</feature>
<dbReference type="GO" id="GO:0006633">
    <property type="term" value="P:fatty acid biosynthetic process"/>
    <property type="evidence" value="ECO:0007669"/>
    <property type="project" value="TreeGrafter"/>
</dbReference>
<dbReference type="InterPro" id="IPR050091">
    <property type="entry name" value="PKS_NRPS_Biosynth_Enz"/>
</dbReference>
<keyword evidence="13" id="KW-1185">Reference proteome</keyword>
<dbReference type="InterPro" id="IPR013968">
    <property type="entry name" value="PKS_KR"/>
</dbReference>
<feature type="region of interest" description="Disordered" evidence="9">
    <location>
        <begin position="47"/>
        <end position="67"/>
    </location>
</feature>
<accession>A0A7X6D3Y2</accession>
<dbReference type="InterPro" id="IPR057326">
    <property type="entry name" value="KR_dom"/>
</dbReference>
<dbReference type="SUPFAM" id="SSF47336">
    <property type="entry name" value="ACP-like"/>
    <property type="match status" value="1"/>
</dbReference>
<feature type="non-terminal residue" evidence="12">
    <location>
        <position position="1"/>
    </location>
</feature>
<keyword evidence="7" id="KW-0012">Acyltransferase</keyword>
<dbReference type="Gene3D" id="3.40.47.10">
    <property type="match status" value="1"/>
</dbReference>
<dbReference type="SUPFAM" id="SSF55048">
    <property type="entry name" value="Probable ACP-binding domain of malonyl-CoA ACP transacylase"/>
    <property type="match status" value="1"/>
</dbReference>
<dbReference type="PANTHER" id="PTHR43775">
    <property type="entry name" value="FATTY ACID SYNTHASE"/>
    <property type="match status" value="1"/>
</dbReference>
<feature type="region of interest" description="C-terminal hotdog fold" evidence="8">
    <location>
        <begin position="662"/>
        <end position="796"/>
    </location>
</feature>
<dbReference type="InterPro" id="IPR049551">
    <property type="entry name" value="PKS_DH_C"/>
</dbReference>
<dbReference type="PROSITE" id="PS50075">
    <property type="entry name" value="CARRIER"/>
    <property type="match status" value="1"/>
</dbReference>
<dbReference type="InterPro" id="IPR014043">
    <property type="entry name" value="Acyl_transferase_dom"/>
</dbReference>
<feature type="region of interest" description="N-terminal hotdog fold" evidence="8">
    <location>
        <begin position="521"/>
        <end position="648"/>
    </location>
</feature>
<dbReference type="InterPro" id="IPR020807">
    <property type="entry name" value="PKS_DH"/>
</dbReference>
<dbReference type="FunFam" id="3.40.366.10:FF:000002">
    <property type="entry name" value="Probable polyketide synthase 2"/>
    <property type="match status" value="1"/>
</dbReference>
<evidence type="ECO:0000256" key="4">
    <source>
        <dbReference type="ARBA" id="ARBA00022679"/>
    </source>
</evidence>